<evidence type="ECO:0000313" key="2">
    <source>
        <dbReference type="EMBL" id="VFQ72198.1"/>
    </source>
</evidence>
<dbReference type="OrthoDB" id="509497at2759"/>
<dbReference type="Pfam" id="PF10442">
    <property type="entry name" value="FIST_C"/>
    <property type="match status" value="1"/>
</dbReference>
<dbReference type="EMBL" id="OOIL02001115">
    <property type="protein sequence ID" value="VFQ72198.1"/>
    <property type="molecule type" value="Genomic_DNA"/>
</dbReference>
<dbReference type="GO" id="GO:0032436">
    <property type="term" value="P:positive regulation of proteasomal ubiquitin-dependent protein catabolic process"/>
    <property type="evidence" value="ECO:0007669"/>
    <property type="project" value="TreeGrafter"/>
</dbReference>
<proteinExistence type="predicted"/>
<dbReference type="Proteomes" id="UP000595140">
    <property type="component" value="Unassembled WGS sequence"/>
</dbReference>
<name>A0A484L7G6_9ASTE</name>
<dbReference type="Pfam" id="PF00646">
    <property type="entry name" value="F-box"/>
    <property type="match status" value="1"/>
</dbReference>
<dbReference type="Gene3D" id="1.20.1280.50">
    <property type="match status" value="1"/>
</dbReference>
<organism evidence="2 3">
    <name type="scientific">Cuscuta campestris</name>
    <dbReference type="NCBI Taxonomy" id="132261"/>
    <lineage>
        <taxon>Eukaryota</taxon>
        <taxon>Viridiplantae</taxon>
        <taxon>Streptophyta</taxon>
        <taxon>Embryophyta</taxon>
        <taxon>Tracheophyta</taxon>
        <taxon>Spermatophyta</taxon>
        <taxon>Magnoliopsida</taxon>
        <taxon>eudicotyledons</taxon>
        <taxon>Gunneridae</taxon>
        <taxon>Pentapetalae</taxon>
        <taxon>asterids</taxon>
        <taxon>lamiids</taxon>
        <taxon>Solanales</taxon>
        <taxon>Convolvulaceae</taxon>
        <taxon>Cuscuteae</taxon>
        <taxon>Cuscuta</taxon>
        <taxon>Cuscuta subgen. Grammica</taxon>
        <taxon>Cuscuta sect. Cleistogrammica</taxon>
    </lineage>
</organism>
<protein>
    <recommendedName>
        <fullName evidence="1">FIST C-domain domain-containing protein</fullName>
    </recommendedName>
</protein>
<evidence type="ECO:0000259" key="1">
    <source>
        <dbReference type="SMART" id="SM01204"/>
    </source>
</evidence>
<dbReference type="GO" id="GO:0000209">
    <property type="term" value="P:protein polyubiquitination"/>
    <property type="evidence" value="ECO:0007669"/>
    <property type="project" value="TreeGrafter"/>
</dbReference>
<evidence type="ECO:0000313" key="3">
    <source>
        <dbReference type="Proteomes" id="UP000595140"/>
    </source>
</evidence>
<accession>A0A484L7G6</accession>
<dbReference type="InterPro" id="IPR001810">
    <property type="entry name" value="F-box_dom"/>
</dbReference>
<dbReference type="InterPro" id="IPR036047">
    <property type="entry name" value="F-box-like_dom_sf"/>
</dbReference>
<dbReference type="SMART" id="SM01204">
    <property type="entry name" value="FIST_C"/>
    <property type="match status" value="1"/>
</dbReference>
<dbReference type="PANTHER" id="PTHR14939:SF5">
    <property type="entry name" value="F-BOX ONLY PROTEIN 22"/>
    <property type="match status" value="1"/>
</dbReference>
<dbReference type="SUPFAM" id="SSF81383">
    <property type="entry name" value="F-box domain"/>
    <property type="match status" value="1"/>
</dbReference>
<dbReference type="InterPro" id="IPR019494">
    <property type="entry name" value="FIST_C"/>
</dbReference>
<dbReference type="PANTHER" id="PTHR14939">
    <property type="entry name" value="F-BOX ONLY PROTEIN 22"/>
    <property type="match status" value="1"/>
</dbReference>
<feature type="domain" description="FIST C-domain" evidence="1">
    <location>
        <begin position="341"/>
        <end position="502"/>
    </location>
</feature>
<dbReference type="AlphaFoldDB" id="A0A484L7G6"/>
<gene>
    <name evidence="2" type="ORF">CCAM_LOCUS13974</name>
</gene>
<sequence length="543" mass="59538">MVEPPMRRQMQREPITIDSIGEDLLYNTFSCLPAPSCASAACVCRSWNRIATRLLSSPKFSSALSLNPSLQGAVNEVINQVLSQPIRPQFAIASIGPTFSLEEAHALISTKLGSRTPLVTCISQGISGKDALTHEFKEVQWDIVDDDDDDDENAGDVNMLQNANFGVLLSVGFFPGLKVNLIPLLRNNQRTQGLMVDEFVLSIREYSYLVSGTTSPQGIILFSDPETNIKGVVVKMDFAFSTETVILGDGGGKFLYQSDNTVNAMANQDGAPAALALVFANDRNKPPGLGDTQFHFLFSNGICPYGPTYKARSVREREADDTTWLTANRIAHKENLDGHALIEHIMHEVGDDFEGQALYIGVMKKRKCSIGAEKVKWITFQEFHAVLRGDEEYLYVNDLGIKNGDTFRFYLSNPDTALSSCQTVSEKLRRLKHEFEDHTSRVGGGGVSNRDKKTILCGLTFTCCGRGESFFGRAKVDSLPLLDNFPGVPIAGIFCAGEIARVGSSSSSYPEENRAAATARCCFHVFSTAYLVVSYTPPALPHR</sequence>
<keyword evidence="3" id="KW-1185">Reference proteome</keyword>
<reference evidence="2 3" key="1">
    <citation type="submission" date="2018-04" db="EMBL/GenBank/DDBJ databases">
        <authorList>
            <person name="Vogel A."/>
        </authorList>
    </citation>
    <scope>NUCLEOTIDE SEQUENCE [LARGE SCALE GENOMIC DNA]</scope>
</reference>